<proteinExistence type="predicted"/>
<evidence type="ECO:0000313" key="1">
    <source>
        <dbReference type="EMBL" id="MCI65162.1"/>
    </source>
</evidence>
<organism evidence="1 2">
    <name type="scientific">Trifolium medium</name>
    <dbReference type="NCBI Taxonomy" id="97028"/>
    <lineage>
        <taxon>Eukaryota</taxon>
        <taxon>Viridiplantae</taxon>
        <taxon>Streptophyta</taxon>
        <taxon>Embryophyta</taxon>
        <taxon>Tracheophyta</taxon>
        <taxon>Spermatophyta</taxon>
        <taxon>Magnoliopsida</taxon>
        <taxon>eudicotyledons</taxon>
        <taxon>Gunneridae</taxon>
        <taxon>Pentapetalae</taxon>
        <taxon>rosids</taxon>
        <taxon>fabids</taxon>
        <taxon>Fabales</taxon>
        <taxon>Fabaceae</taxon>
        <taxon>Papilionoideae</taxon>
        <taxon>50 kb inversion clade</taxon>
        <taxon>NPAAA clade</taxon>
        <taxon>Hologalegina</taxon>
        <taxon>IRL clade</taxon>
        <taxon>Trifolieae</taxon>
        <taxon>Trifolium</taxon>
    </lineage>
</organism>
<dbReference type="EMBL" id="LXQA010670756">
    <property type="protein sequence ID" value="MCI65162.1"/>
    <property type="molecule type" value="Genomic_DNA"/>
</dbReference>
<name>A0A392TVP6_9FABA</name>
<dbReference type="Proteomes" id="UP000265520">
    <property type="component" value="Unassembled WGS sequence"/>
</dbReference>
<feature type="non-terminal residue" evidence="1">
    <location>
        <position position="1"/>
    </location>
</feature>
<reference evidence="1 2" key="1">
    <citation type="journal article" date="2018" name="Front. Plant Sci.">
        <title>Red Clover (Trifolium pratense) and Zigzag Clover (T. medium) - A Picture of Genomic Similarities and Differences.</title>
        <authorList>
            <person name="Dluhosova J."/>
            <person name="Istvanek J."/>
            <person name="Nedelnik J."/>
            <person name="Repkova J."/>
        </authorList>
    </citation>
    <scope>NUCLEOTIDE SEQUENCE [LARGE SCALE GENOMIC DNA]</scope>
    <source>
        <strain evidence="2">cv. 10/8</strain>
        <tissue evidence="1">Leaf</tissue>
    </source>
</reference>
<keyword evidence="2" id="KW-1185">Reference proteome</keyword>
<comment type="caution">
    <text evidence="1">The sequence shown here is derived from an EMBL/GenBank/DDBJ whole genome shotgun (WGS) entry which is preliminary data.</text>
</comment>
<evidence type="ECO:0000313" key="2">
    <source>
        <dbReference type="Proteomes" id="UP000265520"/>
    </source>
</evidence>
<protein>
    <submittedName>
        <fullName evidence="1">Uncharacterized protein</fullName>
    </submittedName>
</protein>
<dbReference type="AlphaFoldDB" id="A0A392TVP6"/>
<accession>A0A392TVP6</accession>
<sequence length="63" mass="6670">IAPPSVKKSNSTMTKKQMIADLKESSKALEARKLKIGRVIQALEAEVEKEGGEDNVAGDDSAG</sequence>
<feature type="non-terminal residue" evidence="1">
    <location>
        <position position="63"/>
    </location>
</feature>